<evidence type="ECO:0000313" key="2">
    <source>
        <dbReference type="Proteomes" id="UP001057452"/>
    </source>
</evidence>
<comment type="caution">
    <text evidence="1">The sequence shown here is derived from an EMBL/GenBank/DDBJ whole genome shotgun (WGS) entry which is preliminary data.</text>
</comment>
<organism evidence="1 2">
    <name type="scientific">Chaenocephalus aceratus</name>
    <name type="common">Blackfin icefish</name>
    <name type="synonym">Chaenichthys aceratus</name>
    <dbReference type="NCBI Taxonomy" id="36190"/>
    <lineage>
        <taxon>Eukaryota</taxon>
        <taxon>Metazoa</taxon>
        <taxon>Chordata</taxon>
        <taxon>Craniata</taxon>
        <taxon>Vertebrata</taxon>
        <taxon>Euteleostomi</taxon>
        <taxon>Actinopterygii</taxon>
        <taxon>Neopterygii</taxon>
        <taxon>Teleostei</taxon>
        <taxon>Neoteleostei</taxon>
        <taxon>Acanthomorphata</taxon>
        <taxon>Eupercaria</taxon>
        <taxon>Perciformes</taxon>
        <taxon>Notothenioidei</taxon>
        <taxon>Channichthyidae</taxon>
        <taxon>Chaenocephalus</taxon>
    </lineage>
</organism>
<name>A0ACB9WPE4_CHAAC</name>
<keyword evidence="2" id="KW-1185">Reference proteome</keyword>
<feature type="non-terminal residue" evidence="1">
    <location>
        <position position="707"/>
    </location>
</feature>
<gene>
    <name evidence="1" type="ORF">KUCAC02_005438</name>
</gene>
<dbReference type="Proteomes" id="UP001057452">
    <property type="component" value="Chromosome 13"/>
</dbReference>
<sequence>MHQLFSRVLGQRDLSRAGDLFSLEDSEIEACLSQALDQIKAISCSQDYLTNDNDQAVVEICITRITTAIRETDSIERHSEALVGLWESCLEHNLTPQGENTEDNPARQDKPRTSPANYSCPSVMVLAVPVAVRFLQRGNRELSRNMSSYLSLAAIAKADLLAEHTEAITLSVLGGNHMLLRVLPSVYPRQPDTIHGHLGNLTAMMSQLESPEQQHLIRLIQIVAEQHPLMLSPQVPALVSFLGDQSLTECLLGALVNVSQASPSSLVSFLPTLRILGQQCPALLGHVAKIHGAVGIISERNREEETEQAAGSRSWLVGVPGVLSGQHGPQLSPHTAAGDQSADRPLPVFTGGCGKDIYRMSNSFTAIARLLGRRLEESTATHCRLDEMSPFASLAGGGRGSEQRLQLKIQAFEDKMGEEVGEEEAEDSPAPQRRYSLSQAVREERREMRFNRSKSLALHAVRSRSITSDTGEDAEGLEPSADCIFSQTNVNSLLENQEAPPAESKLREDSSTLIPDVKEVENCQSNEKKKENEEEETDTLFIHLRDNMEAISEFCRDILQQIPIPEQCVIEDSNRGCVAKLAFSCPLKGHYCLYAKSCFNMTSRQPHLWIHIMLLHLQSKSSVALCSRDECVQKLASLWEKTQLKGAHSFPKAMTQQTTPHRKDLDSLQVQLDEMCIPWRETGDPSVTLTTGVVVSQSHEPCGLKQR</sequence>
<protein>
    <submittedName>
        <fullName evidence="1">Uncharacterized protein</fullName>
    </submittedName>
</protein>
<dbReference type="EMBL" id="CM043797">
    <property type="protein sequence ID" value="KAI4815285.1"/>
    <property type="molecule type" value="Genomic_DNA"/>
</dbReference>
<reference evidence="1" key="1">
    <citation type="submission" date="2022-05" db="EMBL/GenBank/DDBJ databases">
        <title>Chromosome-level genome of Chaenocephalus aceratus.</title>
        <authorList>
            <person name="Park H."/>
        </authorList>
    </citation>
    <scope>NUCLEOTIDE SEQUENCE</scope>
    <source>
        <strain evidence="1">KU_202001</strain>
    </source>
</reference>
<accession>A0ACB9WPE4</accession>
<evidence type="ECO:0000313" key="1">
    <source>
        <dbReference type="EMBL" id="KAI4815285.1"/>
    </source>
</evidence>
<proteinExistence type="predicted"/>